<dbReference type="PANTHER" id="PTHR30093:SF2">
    <property type="entry name" value="TYPE II SECRETION SYSTEM PROTEIN H"/>
    <property type="match status" value="1"/>
</dbReference>
<dbReference type="Proteomes" id="UP000323917">
    <property type="component" value="Chromosome"/>
</dbReference>
<dbReference type="PANTHER" id="PTHR30093">
    <property type="entry name" value="GENERAL SECRETION PATHWAY PROTEIN G"/>
    <property type="match status" value="1"/>
</dbReference>
<dbReference type="SUPFAM" id="SSF54523">
    <property type="entry name" value="Pili subunits"/>
    <property type="match status" value="1"/>
</dbReference>
<keyword evidence="4" id="KW-1185">Reference proteome</keyword>
<dbReference type="KEGG" id="bgok:Pr1d_52310"/>
<feature type="compositionally biased region" description="Basic and acidic residues" evidence="1">
    <location>
        <begin position="180"/>
        <end position="192"/>
    </location>
</feature>
<dbReference type="Gene3D" id="3.30.700.10">
    <property type="entry name" value="Glycoprotein, Type 4 Pilin"/>
    <property type="match status" value="1"/>
</dbReference>
<dbReference type="RefSeq" id="WP_148076530.1">
    <property type="nucleotide sequence ID" value="NZ_CP042913.1"/>
</dbReference>
<name>A0A5B9QVB9_9BACT</name>
<evidence type="ECO:0000313" key="3">
    <source>
        <dbReference type="EMBL" id="QEG37883.1"/>
    </source>
</evidence>
<feature type="region of interest" description="Disordered" evidence="1">
    <location>
        <begin position="177"/>
        <end position="202"/>
    </location>
</feature>
<dbReference type="NCBIfam" id="TIGR02532">
    <property type="entry name" value="IV_pilin_GFxxxE"/>
    <property type="match status" value="1"/>
</dbReference>
<evidence type="ECO:0000256" key="1">
    <source>
        <dbReference type="SAM" id="MobiDB-lite"/>
    </source>
</evidence>
<organism evidence="3 4">
    <name type="scientific">Bythopirellula goksoeyrii</name>
    <dbReference type="NCBI Taxonomy" id="1400387"/>
    <lineage>
        <taxon>Bacteria</taxon>
        <taxon>Pseudomonadati</taxon>
        <taxon>Planctomycetota</taxon>
        <taxon>Planctomycetia</taxon>
        <taxon>Pirellulales</taxon>
        <taxon>Lacipirellulaceae</taxon>
        <taxon>Bythopirellula</taxon>
    </lineage>
</organism>
<dbReference type="EMBL" id="CP042913">
    <property type="protein sequence ID" value="QEG37883.1"/>
    <property type="molecule type" value="Genomic_DNA"/>
</dbReference>
<gene>
    <name evidence="3" type="ORF">Pr1d_52310</name>
</gene>
<sequence>MKTTTPVRRGFTLVELLIVIAIIGTLVGLLLPAVNAARERARQGQCLNNLKELGTGLVSYATDGKGVFPGWAQLQKLDPSNSNDLYIDTVSQRDKGNDIAISWAAKILPRLDQQGLWEQLITNNGGAGFNYNAPPRLEIFLCPSDAGTDRELARLTYIGNTGYFDVSPNVDIEPRPYPSDVKENGLMHDLRPGRKGPTVRYGADIKDGAGTTLLLSENIHKDEDALGYSRKNTWLGYMHPLNGSDANDEQRFGMVWVYDSSEPFNPTTQARFNRDPLTPQYYGEEGPGYARPASAHPEVFNVAFAGGAAKGISQDIEYRVYQQLMTPNGAKAQALDVPADNMQMIFMSEPLKDSDY</sequence>
<feature type="domain" description="DUF1559" evidence="2">
    <location>
        <begin position="36"/>
        <end position="317"/>
    </location>
</feature>
<dbReference type="InterPro" id="IPR011453">
    <property type="entry name" value="DUF1559"/>
</dbReference>
<dbReference type="AlphaFoldDB" id="A0A5B9QVB9"/>
<dbReference type="Pfam" id="PF07963">
    <property type="entry name" value="N_methyl"/>
    <property type="match status" value="1"/>
</dbReference>
<evidence type="ECO:0000313" key="4">
    <source>
        <dbReference type="Proteomes" id="UP000323917"/>
    </source>
</evidence>
<accession>A0A5B9QVB9</accession>
<dbReference type="OrthoDB" id="269098at2"/>
<dbReference type="Pfam" id="PF07596">
    <property type="entry name" value="SBP_bac_10"/>
    <property type="match status" value="1"/>
</dbReference>
<dbReference type="InterPro" id="IPR045584">
    <property type="entry name" value="Pilin-like"/>
</dbReference>
<protein>
    <recommendedName>
        <fullName evidence="2">DUF1559 domain-containing protein</fullName>
    </recommendedName>
</protein>
<dbReference type="InterPro" id="IPR012902">
    <property type="entry name" value="N_methyl_site"/>
</dbReference>
<reference evidence="3 4" key="1">
    <citation type="submission" date="2019-08" db="EMBL/GenBank/DDBJ databases">
        <title>Deep-cultivation of Planctomycetes and their phenomic and genomic characterization uncovers novel biology.</title>
        <authorList>
            <person name="Wiegand S."/>
            <person name="Jogler M."/>
            <person name="Boedeker C."/>
            <person name="Pinto D."/>
            <person name="Vollmers J."/>
            <person name="Rivas-Marin E."/>
            <person name="Kohn T."/>
            <person name="Peeters S.H."/>
            <person name="Heuer A."/>
            <person name="Rast P."/>
            <person name="Oberbeckmann S."/>
            <person name="Bunk B."/>
            <person name="Jeske O."/>
            <person name="Meyerdierks A."/>
            <person name="Storesund J.E."/>
            <person name="Kallscheuer N."/>
            <person name="Luecker S."/>
            <person name="Lage O.M."/>
            <person name="Pohl T."/>
            <person name="Merkel B.J."/>
            <person name="Hornburger P."/>
            <person name="Mueller R.-W."/>
            <person name="Bruemmer F."/>
            <person name="Labrenz M."/>
            <person name="Spormann A.M."/>
            <person name="Op den Camp H."/>
            <person name="Overmann J."/>
            <person name="Amann R."/>
            <person name="Jetten M.S.M."/>
            <person name="Mascher T."/>
            <person name="Medema M.H."/>
            <person name="Devos D.P."/>
            <person name="Kaster A.-K."/>
            <person name="Ovreas L."/>
            <person name="Rohde M."/>
            <person name="Galperin M.Y."/>
            <person name="Jogler C."/>
        </authorList>
    </citation>
    <scope>NUCLEOTIDE SEQUENCE [LARGE SCALE GENOMIC DNA]</scope>
    <source>
        <strain evidence="3 4">Pr1d</strain>
    </source>
</reference>
<proteinExistence type="predicted"/>
<evidence type="ECO:0000259" key="2">
    <source>
        <dbReference type="Pfam" id="PF07596"/>
    </source>
</evidence>
<dbReference type="PROSITE" id="PS00409">
    <property type="entry name" value="PROKAR_NTER_METHYL"/>
    <property type="match status" value="1"/>
</dbReference>